<evidence type="ECO:0000313" key="1">
    <source>
        <dbReference type="EMBL" id="PWI56628.1"/>
    </source>
</evidence>
<gene>
    <name evidence="1" type="ORF">BM613_12670</name>
</gene>
<dbReference type="RefSeq" id="WP_109431578.1">
    <property type="nucleotide sequence ID" value="NZ_MPDK01000032.1"/>
</dbReference>
<sequence>MRHKSKFPVKIQMDGKLYTVIALTRPKTGEIEAVAYTQTPFFGKRRVESPSIRIRLAQRVVQEIKGD</sequence>
<protein>
    <submittedName>
        <fullName evidence="1">Uncharacterized protein</fullName>
    </submittedName>
</protein>
<dbReference type="EMBL" id="MPDK01000032">
    <property type="protein sequence ID" value="PWI56628.1"/>
    <property type="molecule type" value="Genomic_DNA"/>
</dbReference>
<comment type="caution">
    <text evidence="1">The sequence shown here is derived from an EMBL/GenBank/DDBJ whole genome shotgun (WGS) entry which is preliminary data.</text>
</comment>
<proteinExistence type="predicted"/>
<name>A0A2U3D5U5_SULT2</name>
<dbReference type="AlphaFoldDB" id="A0A2U3D5U5"/>
<dbReference type="Proteomes" id="UP000245380">
    <property type="component" value="Unassembled WGS sequence"/>
</dbReference>
<accession>A0A2U3D5U5</accession>
<evidence type="ECO:0000313" key="2">
    <source>
        <dbReference type="Proteomes" id="UP000245380"/>
    </source>
</evidence>
<keyword evidence="2" id="KW-1185">Reference proteome</keyword>
<reference evidence="1 2" key="1">
    <citation type="submission" date="2016-11" db="EMBL/GenBank/DDBJ databases">
        <title>Comparative genomics of Acidibacillus ferroxidans species.</title>
        <authorList>
            <person name="Oliveira G."/>
            <person name="Nunes G."/>
            <person name="Oliveira R."/>
            <person name="Araujo F."/>
            <person name="Salim A."/>
            <person name="Scholte L."/>
            <person name="Morais D."/>
            <person name="Nancucheo I."/>
            <person name="Johnson D.B."/>
            <person name="Grail B."/>
            <person name="Bittencourt J."/>
            <person name="Valadares R."/>
        </authorList>
    </citation>
    <scope>NUCLEOTIDE SEQUENCE [LARGE SCALE GENOMIC DNA]</scope>
    <source>
        <strain evidence="1 2">Y002</strain>
    </source>
</reference>
<organism evidence="1 2">
    <name type="scientific">Sulfoacidibacillus thermotolerans</name>
    <name type="common">Acidibacillus sulfuroxidans</name>
    <dbReference type="NCBI Taxonomy" id="1765684"/>
    <lineage>
        <taxon>Bacteria</taxon>
        <taxon>Bacillati</taxon>
        <taxon>Bacillota</taxon>
        <taxon>Bacilli</taxon>
        <taxon>Bacillales</taxon>
        <taxon>Alicyclobacillaceae</taxon>
        <taxon>Sulfoacidibacillus</taxon>
    </lineage>
</organism>